<dbReference type="Proteomes" id="UP001597034">
    <property type="component" value="Unassembled WGS sequence"/>
</dbReference>
<evidence type="ECO:0000256" key="11">
    <source>
        <dbReference type="SAM" id="MobiDB-lite"/>
    </source>
</evidence>
<keyword evidence="4 9" id="KW-0677">Repeat</keyword>
<evidence type="ECO:0000256" key="6">
    <source>
        <dbReference type="ARBA" id="ARBA00022833"/>
    </source>
</evidence>
<dbReference type="PANTHER" id="PTHR11618:SF13">
    <property type="entry name" value="TRANSCRIPTION INITIATION FACTOR IIB"/>
    <property type="match status" value="1"/>
</dbReference>
<feature type="binding site" evidence="9">
    <location>
        <position position="49"/>
    </location>
    <ligand>
        <name>Zn(2+)</name>
        <dbReference type="ChEBI" id="CHEBI:29105"/>
    </ligand>
</feature>
<evidence type="ECO:0000256" key="4">
    <source>
        <dbReference type="ARBA" id="ARBA00022737"/>
    </source>
</evidence>
<dbReference type="Pfam" id="PF00382">
    <property type="entry name" value="TFIIB"/>
    <property type="match status" value="2"/>
</dbReference>
<dbReference type="Gene3D" id="1.10.472.10">
    <property type="entry name" value="Cyclin-like"/>
    <property type="match status" value="1"/>
</dbReference>
<protein>
    <recommendedName>
        <fullName evidence="2 9">Transcription initiation factor IIB</fullName>
        <shortName evidence="9">TFIIB</shortName>
    </recommendedName>
</protein>
<evidence type="ECO:0000313" key="13">
    <source>
        <dbReference type="EMBL" id="MFD1647873.1"/>
    </source>
</evidence>
<dbReference type="RefSeq" id="WP_303648825.1">
    <property type="nucleotide sequence ID" value="NZ_JANHJR010000004.1"/>
</dbReference>
<keyword evidence="5 10" id="KW-0863">Zinc-finger</keyword>
<feature type="binding site" evidence="9">
    <location>
        <position position="52"/>
    </location>
    <ligand>
        <name>Zn(2+)</name>
        <dbReference type="ChEBI" id="CHEBI:29105"/>
    </ligand>
</feature>
<evidence type="ECO:0000256" key="7">
    <source>
        <dbReference type="ARBA" id="ARBA00023015"/>
    </source>
</evidence>
<keyword evidence="7 9" id="KW-0805">Transcription regulation</keyword>
<keyword evidence="3 9" id="KW-0479">Metal-binding</keyword>
<dbReference type="InterPro" id="IPR023486">
    <property type="entry name" value="TFIIB_CS"/>
</dbReference>
<feature type="binding site" evidence="9">
    <location>
        <position position="31"/>
    </location>
    <ligand>
        <name>Zn(2+)</name>
        <dbReference type="ChEBI" id="CHEBI:29105"/>
    </ligand>
</feature>
<feature type="compositionally biased region" description="Basic and acidic residues" evidence="11">
    <location>
        <begin position="16"/>
        <end position="30"/>
    </location>
</feature>
<feature type="repeat" description="2" evidence="9">
    <location>
        <begin position="237"/>
        <end position="318"/>
    </location>
</feature>
<evidence type="ECO:0000256" key="5">
    <source>
        <dbReference type="ARBA" id="ARBA00022771"/>
    </source>
</evidence>
<dbReference type="InterPro" id="IPR013150">
    <property type="entry name" value="TFIIB_cyclin"/>
</dbReference>
<dbReference type="GO" id="GO:0003700">
    <property type="term" value="F:DNA-binding transcription factor activity"/>
    <property type="evidence" value="ECO:0007669"/>
    <property type="project" value="UniProtKB-UniRule"/>
</dbReference>
<dbReference type="Pfam" id="PF08271">
    <property type="entry name" value="Zn_Ribbon_TF"/>
    <property type="match status" value="1"/>
</dbReference>
<evidence type="ECO:0000256" key="10">
    <source>
        <dbReference type="PROSITE-ProRule" id="PRU00469"/>
    </source>
</evidence>
<dbReference type="InterPro" id="IPR036915">
    <property type="entry name" value="Cyclin-like_sf"/>
</dbReference>
<proteinExistence type="inferred from homology"/>
<dbReference type="InterPro" id="IPR000812">
    <property type="entry name" value="TFIIB"/>
</dbReference>
<dbReference type="InterPro" id="IPR013763">
    <property type="entry name" value="Cyclin-like_dom"/>
</dbReference>
<dbReference type="SMART" id="SM00385">
    <property type="entry name" value="CYCLIN"/>
    <property type="match status" value="2"/>
</dbReference>
<comment type="caution">
    <text evidence="13">The sequence shown here is derived from an EMBL/GenBank/DDBJ whole genome shotgun (WGS) entry which is preliminary data.</text>
</comment>
<feature type="binding site" evidence="9">
    <location>
        <position position="34"/>
    </location>
    <ligand>
        <name>Zn(2+)</name>
        <dbReference type="ChEBI" id="CHEBI:29105"/>
    </ligand>
</feature>
<gene>
    <name evidence="9" type="primary">tfb</name>
    <name evidence="13" type="ORF">ACFSBL_19440</name>
</gene>
<dbReference type="SUPFAM" id="SSF47954">
    <property type="entry name" value="Cyclin-like"/>
    <property type="match status" value="2"/>
</dbReference>
<dbReference type="InterPro" id="IPR023484">
    <property type="entry name" value="TFIIB_arc"/>
</dbReference>
<dbReference type="GO" id="GO:0008270">
    <property type="term" value="F:zinc ion binding"/>
    <property type="evidence" value="ECO:0007669"/>
    <property type="project" value="UniProtKB-UniRule"/>
</dbReference>
<evidence type="ECO:0000256" key="2">
    <source>
        <dbReference type="ARBA" id="ARBA00013932"/>
    </source>
</evidence>
<reference evidence="13 14" key="1">
    <citation type="journal article" date="2019" name="Int. J. Syst. Evol. Microbiol.">
        <title>The Global Catalogue of Microorganisms (GCM) 10K type strain sequencing project: providing services to taxonomists for standard genome sequencing and annotation.</title>
        <authorList>
            <consortium name="The Broad Institute Genomics Platform"/>
            <consortium name="The Broad Institute Genome Sequencing Center for Infectious Disease"/>
            <person name="Wu L."/>
            <person name="Ma J."/>
        </authorList>
    </citation>
    <scope>NUCLEOTIDE SEQUENCE [LARGE SCALE GENOMIC DNA]</scope>
    <source>
        <strain evidence="13 14">CGMCC 1.10390</strain>
    </source>
</reference>
<dbReference type="AlphaFoldDB" id="A0ABD6DRX3"/>
<dbReference type="SUPFAM" id="SSF57783">
    <property type="entry name" value="Zinc beta-ribbon"/>
    <property type="match status" value="1"/>
</dbReference>
<evidence type="ECO:0000256" key="3">
    <source>
        <dbReference type="ARBA" id="ARBA00022723"/>
    </source>
</evidence>
<feature type="repeat" description="1" evidence="9">
    <location>
        <begin position="143"/>
        <end position="226"/>
    </location>
</feature>
<dbReference type="HAMAP" id="MF_00383">
    <property type="entry name" value="TF2B_arch"/>
    <property type="match status" value="1"/>
</dbReference>
<evidence type="ECO:0000259" key="12">
    <source>
        <dbReference type="PROSITE" id="PS51134"/>
    </source>
</evidence>
<name>A0ABD6DRX3_9EURY</name>
<sequence>MSSVDTRTGTDGVETEVERPTESVAERTETCPECGARLATDPEHAETTCTECGLVVTDRHVDRGPEWRSFDDGERGSRSRVGAPTTRLLHDKGLSSHIGWENRDGRGSTLSPRQRRRMGRLRTWDERFRAKSHDDRNLKQALGEIQRMGSALGLQDEVRETASVIYRRAQAEDLLPGRTIEAISTAALYAAARQMDNPRSIDEVAAVSRVGEQEFKRAYRYLIRELELPVKPANPQQYIARLASALSTRPETERQARELLAAAEGTGVFTGKSPVGLAAAALYAASQLTGERLTQDAVSEVAEVSTVTIRNRYKELLELHDGRTDT</sequence>
<keyword evidence="8 9" id="KW-0804">Transcription</keyword>
<evidence type="ECO:0000313" key="14">
    <source>
        <dbReference type="Proteomes" id="UP001597034"/>
    </source>
</evidence>
<keyword evidence="6 9" id="KW-0862">Zinc</keyword>
<dbReference type="Gene3D" id="1.10.472.170">
    <property type="match status" value="1"/>
</dbReference>
<dbReference type="PROSITE" id="PS51134">
    <property type="entry name" value="ZF_TFIIB"/>
    <property type="match status" value="1"/>
</dbReference>
<dbReference type="PANTHER" id="PTHR11618">
    <property type="entry name" value="TRANSCRIPTION INITIATION FACTOR IIB-RELATED"/>
    <property type="match status" value="1"/>
</dbReference>
<accession>A0ABD6DRX3</accession>
<keyword evidence="14" id="KW-1185">Reference proteome</keyword>
<dbReference type="PRINTS" id="PR00685">
    <property type="entry name" value="TIFACTORIIB"/>
</dbReference>
<organism evidence="13 14">
    <name type="scientific">Haloarchaeobius litoreus</name>
    <dbReference type="NCBI Taxonomy" id="755306"/>
    <lineage>
        <taxon>Archaea</taxon>
        <taxon>Methanobacteriati</taxon>
        <taxon>Methanobacteriota</taxon>
        <taxon>Stenosarchaea group</taxon>
        <taxon>Halobacteria</taxon>
        <taxon>Halobacteriales</taxon>
        <taxon>Halorubellaceae</taxon>
        <taxon>Haloarchaeobius</taxon>
    </lineage>
</organism>
<dbReference type="FunFam" id="1.10.472.170:FF:000001">
    <property type="entry name" value="Transcription initiation factor IIB"/>
    <property type="match status" value="1"/>
</dbReference>
<evidence type="ECO:0000256" key="1">
    <source>
        <dbReference type="ARBA" id="ARBA00010857"/>
    </source>
</evidence>
<dbReference type="PROSITE" id="PS00782">
    <property type="entry name" value="TFIIB"/>
    <property type="match status" value="1"/>
</dbReference>
<evidence type="ECO:0000256" key="8">
    <source>
        <dbReference type="ARBA" id="ARBA00023163"/>
    </source>
</evidence>
<evidence type="ECO:0000256" key="9">
    <source>
        <dbReference type="HAMAP-Rule" id="MF_00383"/>
    </source>
</evidence>
<comment type="similarity">
    <text evidence="1 9">Belongs to the TFIIB family.</text>
</comment>
<dbReference type="GO" id="GO:0006352">
    <property type="term" value="P:DNA-templated transcription initiation"/>
    <property type="evidence" value="ECO:0007669"/>
    <property type="project" value="UniProtKB-UniRule"/>
</dbReference>
<comment type="function">
    <text evidence="9">Stabilizes TBP binding to an archaeal box-A promoter. Also responsible for recruiting RNA polymerase II to the pre-initiation complex (DNA-TBP-TFIIB).</text>
</comment>
<feature type="domain" description="TFIIB-type" evidence="12">
    <location>
        <begin position="27"/>
        <end position="57"/>
    </location>
</feature>
<dbReference type="InterPro" id="IPR013137">
    <property type="entry name" value="Znf_TFIIB"/>
</dbReference>
<dbReference type="EMBL" id="JBHUDO010000004">
    <property type="protein sequence ID" value="MFD1647873.1"/>
    <property type="molecule type" value="Genomic_DNA"/>
</dbReference>
<feature type="region of interest" description="Disordered" evidence="11">
    <location>
        <begin position="1"/>
        <end position="31"/>
    </location>
</feature>